<dbReference type="Proteomes" id="UP000567293">
    <property type="component" value="Unassembled WGS sequence"/>
</dbReference>
<name>A0A7V8NLV0_9BACT</name>
<dbReference type="EMBL" id="JACDQQ010000044">
    <property type="protein sequence ID" value="MBA0083440.1"/>
    <property type="molecule type" value="Genomic_DNA"/>
</dbReference>
<evidence type="ECO:0000313" key="1">
    <source>
        <dbReference type="EMBL" id="MBA0083440.1"/>
    </source>
</evidence>
<sequence>MAFLLAKPTPHNVNHDNDRFSMFNKKRDIPIVVRQSIRHQTTLDRKVASRIDCRQVMFGGEGQDVIAIEGDGGAGQYR</sequence>
<keyword evidence="2" id="KW-1185">Reference proteome</keyword>
<comment type="caution">
    <text evidence="1">The sequence shown here is derived from an EMBL/GenBank/DDBJ whole genome shotgun (WGS) entry which is preliminary data.</text>
</comment>
<proteinExistence type="predicted"/>
<accession>A0A7V8NLV0</accession>
<evidence type="ECO:0000313" key="2">
    <source>
        <dbReference type="Proteomes" id="UP000567293"/>
    </source>
</evidence>
<organism evidence="1 2">
    <name type="scientific">Candidatus Acidiferrum panamense</name>
    <dbReference type="NCBI Taxonomy" id="2741543"/>
    <lineage>
        <taxon>Bacteria</taxon>
        <taxon>Pseudomonadati</taxon>
        <taxon>Acidobacteriota</taxon>
        <taxon>Terriglobia</taxon>
        <taxon>Candidatus Acidiferrales</taxon>
        <taxon>Candidatus Acidiferrum</taxon>
    </lineage>
</organism>
<gene>
    <name evidence="1" type="ORF">HRJ53_00430</name>
</gene>
<reference evidence="1" key="1">
    <citation type="submission" date="2020-06" db="EMBL/GenBank/DDBJ databases">
        <title>Legume-microbial interactions unlock mineral nutrients during tropical forest succession.</title>
        <authorList>
            <person name="Epihov D.Z."/>
        </authorList>
    </citation>
    <scope>NUCLEOTIDE SEQUENCE [LARGE SCALE GENOMIC DNA]</scope>
    <source>
        <strain evidence="1">Pan2503</strain>
    </source>
</reference>
<dbReference type="AlphaFoldDB" id="A0A7V8NLV0"/>
<protein>
    <submittedName>
        <fullName evidence="1">Uncharacterized protein</fullName>
    </submittedName>
</protein>